<reference evidence="3" key="1">
    <citation type="journal article" date="2019" name="Int. J. Syst. Evol. Microbiol.">
        <title>The Global Catalogue of Microorganisms (GCM) 10K type strain sequencing project: providing services to taxonomists for standard genome sequencing and annotation.</title>
        <authorList>
            <consortium name="The Broad Institute Genomics Platform"/>
            <consortium name="The Broad Institute Genome Sequencing Center for Infectious Disease"/>
            <person name="Wu L."/>
            <person name="Ma J."/>
        </authorList>
    </citation>
    <scope>NUCLEOTIDE SEQUENCE [LARGE SCALE GENOMIC DNA]</scope>
    <source>
        <strain evidence="3">JCM 18401</strain>
    </source>
</reference>
<protein>
    <submittedName>
        <fullName evidence="2">Uncharacterized protein</fullName>
    </submittedName>
</protein>
<keyword evidence="3" id="KW-1185">Reference proteome</keyword>
<comment type="caution">
    <text evidence="2">The sequence shown here is derived from an EMBL/GenBank/DDBJ whole genome shotgun (WGS) entry which is preliminary data.</text>
</comment>
<evidence type="ECO:0000313" key="3">
    <source>
        <dbReference type="Proteomes" id="UP001499988"/>
    </source>
</evidence>
<name>A0ABP9EWW1_9GAMM</name>
<organism evidence="2 3">
    <name type="scientific">Ferrimonas pelagia</name>
    <dbReference type="NCBI Taxonomy" id="1177826"/>
    <lineage>
        <taxon>Bacteria</taxon>
        <taxon>Pseudomonadati</taxon>
        <taxon>Pseudomonadota</taxon>
        <taxon>Gammaproteobacteria</taxon>
        <taxon>Alteromonadales</taxon>
        <taxon>Ferrimonadaceae</taxon>
        <taxon>Ferrimonas</taxon>
    </lineage>
</organism>
<dbReference type="EMBL" id="BAABJZ010000072">
    <property type="protein sequence ID" value="GAA4887697.1"/>
    <property type="molecule type" value="Genomic_DNA"/>
</dbReference>
<sequence length="168" mass="18439">MHHSRSIQGEQPAYPFSESYSSAQSKSSDSGSEQQGCSIIAMLRREAKRLHRAATSGSLARSLPVLRRLLASEILRDISLVELRKGNLVQRKHLLQLLAREAGFSDWAAYRRALARANSDELAHYAIALRQTGSLNLWFSTLTEANAYVEIHGGRAIAIGLQAVVIGA</sequence>
<dbReference type="Proteomes" id="UP001499988">
    <property type="component" value="Unassembled WGS sequence"/>
</dbReference>
<feature type="region of interest" description="Disordered" evidence="1">
    <location>
        <begin position="1"/>
        <end position="34"/>
    </location>
</feature>
<feature type="compositionally biased region" description="Low complexity" evidence="1">
    <location>
        <begin position="17"/>
        <end position="32"/>
    </location>
</feature>
<evidence type="ECO:0000313" key="2">
    <source>
        <dbReference type="EMBL" id="GAA4887697.1"/>
    </source>
</evidence>
<gene>
    <name evidence="2" type="ORF">GCM10023333_21380</name>
</gene>
<dbReference type="RefSeq" id="WP_345335374.1">
    <property type="nucleotide sequence ID" value="NZ_BAABJZ010000072.1"/>
</dbReference>
<evidence type="ECO:0000256" key="1">
    <source>
        <dbReference type="SAM" id="MobiDB-lite"/>
    </source>
</evidence>
<proteinExistence type="predicted"/>
<accession>A0ABP9EWW1</accession>